<dbReference type="RefSeq" id="WP_171643656.1">
    <property type="nucleotide sequence ID" value="NZ_WHOA01000092.1"/>
</dbReference>
<dbReference type="Proteomes" id="UP000616779">
    <property type="component" value="Unassembled WGS sequence"/>
</dbReference>
<keyword evidence="1" id="KW-1133">Transmembrane helix</keyword>
<evidence type="ECO:0000256" key="1">
    <source>
        <dbReference type="SAM" id="Phobius"/>
    </source>
</evidence>
<reference evidence="2 3" key="1">
    <citation type="submission" date="2019-10" db="EMBL/GenBank/DDBJ databases">
        <title>Description of Paenibacillus terrestris sp. nov.</title>
        <authorList>
            <person name="Carlier A."/>
            <person name="Qi S."/>
        </authorList>
    </citation>
    <scope>NUCLEOTIDE SEQUENCE [LARGE SCALE GENOMIC DNA]</scope>
    <source>
        <strain evidence="2 3">LMG 31458</strain>
    </source>
</reference>
<evidence type="ECO:0000313" key="3">
    <source>
        <dbReference type="Proteomes" id="UP000616779"/>
    </source>
</evidence>
<feature type="transmembrane region" description="Helical" evidence="1">
    <location>
        <begin position="104"/>
        <end position="122"/>
    </location>
</feature>
<keyword evidence="1" id="KW-0812">Transmembrane</keyword>
<organism evidence="2 3">
    <name type="scientific">Paenibacillus phytorum</name>
    <dbReference type="NCBI Taxonomy" id="2654977"/>
    <lineage>
        <taxon>Bacteria</taxon>
        <taxon>Bacillati</taxon>
        <taxon>Bacillota</taxon>
        <taxon>Bacilli</taxon>
        <taxon>Bacillales</taxon>
        <taxon>Paenibacillaceae</taxon>
        <taxon>Paenibacillus</taxon>
    </lineage>
</organism>
<name>A0ABX1XUY5_9BACL</name>
<dbReference type="PIRSF" id="PIRSF020606">
    <property type="entry name" value="UCP020606"/>
    <property type="match status" value="1"/>
</dbReference>
<gene>
    <name evidence="2" type="ORF">GC098_13130</name>
</gene>
<keyword evidence="1" id="KW-0472">Membrane</keyword>
<feature type="transmembrane region" description="Helical" evidence="1">
    <location>
        <begin position="37"/>
        <end position="60"/>
    </location>
</feature>
<sequence length="207" mass="23914">MLTNPYIPFSRNWPLHLMIFVFAVYWGFTAIAPTDRIQWLMESILPVMVILVLVFTYKVFRFSNVSYLLMFIFLCLHTYGAHYTYQGTPFDMWLKASFHIQRSYYDRVVHFAFGLFWAYPFRELLTRAAAQRGFWSYAIPTAVVFSCSACFEIIEMGTALVAGQKGVDYLGLQGDVFDTQKDMGLGLAGAVISMGILAWYLHRKQLK</sequence>
<protein>
    <submittedName>
        <fullName evidence="2">DUF2238 domain-containing protein</fullName>
    </submittedName>
</protein>
<dbReference type="InterPro" id="IPR058534">
    <property type="entry name" value="YjdF"/>
</dbReference>
<accession>A0ABX1XUY5</accession>
<feature type="transmembrane region" description="Helical" evidence="1">
    <location>
        <begin position="67"/>
        <end position="84"/>
    </location>
</feature>
<feature type="transmembrane region" description="Helical" evidence="1">
    <location>
        <begin position="12"/>
        <end position="31"/>
    </location>
</feature>
<evidence type="ECO:0000313" key="2">
    <source>
        <dbReference type="EMBL" id="NOU72357.1"/>
    </source>
</evidence>
<dbReference type="InterPro" id="IPR014509">
    <property type="entry name" value="YjdF-like"/>
</dbReference>
<dbReference type="EMBL" id="WHOA01000092">
    <property type="protein sequence ID" value="NOU72357.1"/>
    <property type="molecule type" value="Genomic_DNA"/>
</dbReference>
<feature type="transmembrane region" description="Helical" evidence="1">
    <location>
        <begin position="183"/>
        <end position="201"/>
    </location>
</feature>
<proteinExistence type="predicted"/>
<keyword evidence="3" id="KW-1185">Reference proteome</keyword>
<dbReference type="Pfam" id="PF09997">
    <property type="entry name" value="DUF2238"/>
    <property type="match status" value="1"/>
</dbReference>
<feature type="transmembrane region" description="Helical" evidence="1">
    <location>
        <begin position="134"/>
        <end position="163"/>
    </location>
</feature>
<comment type="caution">
    <text evidence="2">The sequence shown here is derived from an EMBL/GenBank/DDBJ whole genome shotgun (WGS) entry which is preliminary data.</text>
</comment>